<proteinExistence type="predicted"/>
<evidence type="ECO:0000313" key="1">
    <source>
        <dbReference type="EMBL" id="KAH3812587.1"/>
    </source>
</evidence>
<gene>
    <name evidence="1" type="ORF">DPMN_141023</name>
</gene>
<dbReference type="Proteomes" id="UP000828390">
    <property type="component" value="Unassembled WGS sequence"/>
</dbReference>
<organism evidence="1 2">
    <name type="scientific">Dreissena polymorpha</name>
    <name type="common">Zebra mussel</name>
    <name type="synonym">Mytilus polymorpha</name>
    <dbReference type="NCBI Taxonomy" id="45954"/>
    <lineage>
        <taxon>Eukaryota</taxon>
        <taxon>Metazoa</taxon>
        <taxon>Spiralia</taxon>
        <taxon>Lophotrochozoa</taxon>
        <taxon>Mollusca</taxon>
        <taxon>Bivalvia</taxon>
        <taxon>Autobranchia</taxon>
        <taxon>Heteroconchia</taxon>
        <taxon>Euheterodonta</taxon>
        <taxon>Imparidentia</taxon>
        <taxon>Neoheterodontei</taxon>
        <taxon>Myida</taxon>
        <taxon>Dreissenoidea</taxon>
        <taxon>Dreissenidae</taxon>
        <taxon>Dreissena</taxon>
    </lineage>
</organism>
<comment type="caution">
    <text evidence="1">The sequence shown here is derived from an EMBL/GenBank/DDBJ whole genome shotgun (WGS) entry which is preliminary data.</text>
</comment>
<dbReference type="EMBL" id="JAIWYP010000006">
    <property type="protein sequence ID" value="KAH3812587.1"/>
    <property type="molecule type" value="Genomic_DNA"/>
</dbReference>
<accession>A0A9D4JM87</accession>
<name>A0A9D4JM87_DREPO</name>
<dbReference type="AlphaFoldDB" id="A0A9D4JM87"/>
<evidence type="ECO:0000313" key="2">
    <source>
        <dbReference type="Proteomes" id="UP000828390"/>
    </source>
</evidence>
<reference evidence="1" key="2">
    <citation type="submission" date="2020-11" db="EMBL/GenBank/DDBJ databases">
        <authorList>
            <person name="McCartney M.A."/>
            <person name="Auch B."/>
            <person name="Kono T."/>
            <person name="Mallez S."/>
            <person name="Becker A."/>
            <person name="Gohl D.M."/>
            <person name="Silverstein K.A.T."/>
            <person name="Koren S."/>
            <person name="Bechman K.B."/>
            <person name="Herman A."/>
            <person name="Abrahante J.E."/>
            <person name="Garbe J."/>
        </authorList>
    </citation>
    <scope>NUCLEOTIDE SEQUENCE</scope>
    <source>
        <strain evidence="1">Duluth1</strain>
        <tissue evidence="1">Whole animal</tissue>
    </source>
</reference>
<sequence length="68" mass="7979">MHLNINISEDCSACISYTKHKTNEYVRNLTANVFVHKSPYRHATVKRRKLAEYGHVSRHDCLSRHPFP</sequence>
<protein>
    <submittedName>
        <fullName evidence="1">Uncharacterized protein</fullName>
    </submittedName>
</protein>
<reference evidence="1" key="1">
    <citation type="journal article" date="2019" name="bioRxiv">
        <title>The Genome of the Zebra Mussel, Dreissena polymorpha: A Resource for Invasive Species Research.</title>
        <authorList>
            <person name="McCartney M.A."/>
            <person name="Auch B."/>
            <person name="Kono T."/>
            <person name="Mallez S."/>
            <person name="Zhang Y."/>
            <person name="Obille A."/>
            <person name="Becker A."/>
            <person name="Abrahante J.E."/>
            <person name="Garbe J."/>
            <person name="Badalamenti J.P."/>
            <person name="Herman A."/>
            <person name="Mangelson H."/>
            <person name="Liachko I."/>
            <person name="Sullivan S."/>
            <person name="Sone E.D."/>
            <person name="Koren S."/>
            <person name="Silverstein K.A.T."/>
            <person name="Beckman K.B."/>
            <person name="Gohl D.M."/>
        </authorList>
    </citation>
    <scope>NUCLEOTIDE SEQUENCE</scope>
    <source>
        <strain evidence="1">Duluth1</strain>
        <tissue evidence="1">Whole animal</tissue>
    </source>
</reference>
<keyword evidence="2" id="KW-1185">Reference proteome</keyword>